<dbReference type="EMBL" id="CP036262">
    <property type="protein sequence ID" value="QDS95404.1"/>
    <property type="molecule type" value="Genomic_DNA"/>
</dbReference>
<proteinExistence type="predicted"/>
<accession>A0A517MKK7</accession>
<evidence type="ECO:0000313" key="1">
    <source>
        <dbReference type="EMBL" id="QDS95404.1"/>
    </source>
</evidence>
<gene>
    <name evidence="1" type="ORF">FF011L_42000</name>
</gene>
<protein>
    <submittedName>
        <fullName evidence="1">Uncharacterized protein</fullName>
    </submittedName>
</protein>
<name>A0A517MKK7_9BACT</name>
<sequence length="51" mass="5273">MSGASFPVAPKTGTTSLLRAMTSTFFRCAYGDIARLDAAADKMNTAESAGL</sequence>
<dbReference type="KEGG" id="rml:FF011L_42000"/>
<organism evidence="1 2">
    <name type="scientific">Roseimaritima multifibrata</name>
    <dbReference type="NCBI Taxonomy" id="1930274"/>
    <lineage>
        <taxon>Bacteria</taxon>
        <taxon>Pseudomonadati</taxon>
        <taxon>Planctomycetota</taxon>
        <taxon>Planctomycetia</taxon>
        <taxon>Pirellulales</taxon>
        <taxon>Pirellulaceae</taxon>
        <taxon>Roseimaritima</taxon>
    </lineage>
</organism>
<keyword evidence="2" id="KW-1185">Reference proteome</keyword>
<dbReference type="AlphaFoldDB" id="A0A517MKK7"/>
<dbReference type="Proteomes" id="UP000320672">
    <property type="component" value="Chromosome"/>
</dbReference>
<evidence type="ECO:0000313" key="2">
    <source>
        <dbReference type="Proteomes" id="UP000320672"/>
    </source>
</evidence>
<reference evidence="1 2" key="1">
    <citation type="submission" date="2019-02" db="EMBL/GenBank/DDBJ databases">
        <title>Deep-cultivation of Planctomycetes and their phenomic and genomic characterization uncovers novel biology.</title>
        <authorList>
            <person name="Wiegand S."/>
            <person name="Jogler M."/>
            <person name="Boedeker C."/>
            <person name="Pinto D."/>
            <person name="Vollmers J."/>
            <person name="Rivas-Marin E."/>
            <person name="Kohn T."/>
            <person name="Peeters S.H."/>
            <person name="Heuer A."/>
            <person name="Rast P."/>
            <person name="Oberbeckmann S."/>
            <person name="Bunk B."/>
            <person name="Jeske O."/>
            <person name="Meyerdierks A."/>
            <person name="Storesund J.E."/>
            <person name="Kallscheuer N."/>
            <person name="Luecker S."/>
            <person name="Lage O.M."/>
            <person name="Pohl T."/>
            <person name="Merkel B.J."/>
            <person name="Hornburger P."/>
            <person name="Mueller R.-W."/>
            <person name="Bruemmer F."/>
            <person name="Labrenz M."/>
            <person name="Spormann A.M."/>
            <person name="Op den Camp H."/>
            <person name="Overmann J."/>
            <person name="Amann R."/>
            <person name="Jetten M.S.M."/>
            <person name="Mascher T."/>
            <person name="Medema M.H."/>
            <person name="Devos D.P."/>
            <person name="Kaster A.-K."/>
            <person name="Ovreas L."/>
            <person name="Rohde M."/>
            <person name="Galperin M.Y."/>
            <person name="Jogler C."/>
        </authorList>
    </citation>
    <scope>NUCLEOTIDE SEQUENCE [LARGE SCALE GENOMIC DNA]</scope>
    <source>
        <strain evidence="1 2">FF011L</strain>
    </source>
</reference>